<gene>
    <name evidence="2" type="ORF">GGQ92_000987</name>
</gene>
<dbReference type="EMBL" id="JACHON010000002">
    <property type="protein sequence ID" value="MBB6512206.1"/>
    <property type="molecule type" value="Genomic_DNA"/>
</dbReference>
<evidence type="ECO:0000313" key="3">
    <source>
        <dbReference type="Proteomes" id="UP000572212"/>
    </source>
</evidence>
<proteinExistence type="predicted"/>
<dbReference type="AlphaFoldDB" id="A0A841RL67"/>
<keyword evidence="3" id="KW-1185">Reference proteome</keyword>
<name>A0A841RL67_9BACI</name>
<dbReference type="RefSeq" id="WP_221437236.1">
    <property type="nucleotide sequence ID" value="NZ_BAAACU010000002.1"/>
</dbReference>
<dbReference type="InterPro" id="IPR013022">
    <property type="entry name" value="Xyl_isomerase-like_TIM-brl"/>
</dbReference>
<dbReference type="PANTHER" id="PTHR12110:SF41">
    <property type="entry name" value="INOSOSE DEHYDRATASE"/>
    <property type="match status" value="1"/>
</dbReference>
<evidence type="ECO:0000259" key="1">
    <source>
        <dbReference type="Pfam" id="PF01261"/>
    </source>
</evidence>
<dbReference type="SUPFAM" id="SSF51658">
    <property type="entry name" value="Xylose isomerase-like"/>
    <property type="match status" value="1"/>
</dbReference>
<evidence type="ECO:0000313" key="2">
    <source>
        <dbReference type="EMBL" id="MBB6512206.1"/>
    </source>
</evidence>
<dbReference type="Gene3D" id="3.20.20.150">
    <property type="entry name" value="Divalent-metal-dependent TIM barrel enzymes"/>
    <property type="match status" value="1"/>
</dbReference>
<dbReference type="PANTHER" id="PTHR12110">
    <property type="entry name" value="HYDROXYPYRUVATE ISOMERASE"/>
    <property type="match status" value="1"/>
</dbReference>
<keyword evidence="2" id="KW-0413">Isomerase</keyword>
<organism evidence="2 3">
    <name type="scientific">Gracilibacillus halotolerans</name>
    <dbReference type="NCBI Taxonomy" id="74386"/>
    <lineage>
        <taxon>Bacteria</taxon>
        <taxon>Bacillati</taxon>
        <taxon>Bacillota</taxon>
        <taxon>Bacilli</taxon>
        <taxon>Bacillales</taxon>
        <taxon>Bacillaceae</taxon>
        <taxon>Gracilibacillus</taxon>
    </lineage>
</organism>
<reference evidence="2 3" key="1">
    <citation type="submission" date="2020-08" db="EMBL/GenBank/DDBJ databases">
        <title>Genomic Encyclopedia of Type Strains, Phase IV (KMG-IV): sequencing the most valuable type-strain genomes for metagenomic binning, comparative biology and taxonomic classification.</title>
        <authorList>
            <person name="Goeker M."/>
        </authorList>
    </citation>
    <scope>NUCLEOTIDE SEQUENCE [LARGE SCALE GENOMIC DNA]</scope>
    <source>
        <strain evidence="2 3">DSM 11805</strain>
    </source>
</reference>
<feature type="domain" description="Xylose isomerase-like TIM barrel" evidence="1">
    <location>
        <begin position="23"/>
        <end position="247"/>
    </location>
</feature>
<dbReference type="InterPro" id="IPR050312">
    <property type="entry name" value="IolE/XylAMocC-like"/>
</dbReference>
<comment type="caution">
    <text evidence="2">The sequence shown here is derived from an EMBL/GenBank/DDBJ whole genome shotgun (WGS) entry which is preliminary data.</text>
</comment>
<accession>A0A841RL67</accession>
<dbReference type="Proteomes" id="UP000572212">
    <property type="component" value="Unassembled WGS sequence"/>
</dbReference>
<dbReference type="InterPro" id="IPR036237">
    <property type="entry name" value="Xyl_isomerase-like_sf"/>
</dbReference>
<dbReference type="Pfam" id="PF01261">
    <property type="entry name" value="AP_endonuc_2"/>
    <property type="match status" value="1"/>
</dbReference>
<sequence>MTHPIALGICSVTFRDESPERIIQLASRAKLDAIEWGADIHVRPGEFKEAERIGNLTRENGLEVSSYGSYYKLGSNASNFLTVLETAKALGASAIRVWAGEKGSREADEEYRTKVVEDAKKIAAVANAENISIHLEFHEQTLTDTGESARDLMLAIQHPNVYVYWQPPNHVSVEERIHSIHKVKEWISNIHIFHWYSYENRMTLAEGRDDWLTYLANIQQDNRARYVLMEFIKGDNQEQFLKDAKVLHELKNAITR</sequence>
<protein>
    <submittedName>
        <fullName evidence="2">Sugar phosphate isomerase/epimerase</fullName>
    </submittedName>
</protein>
<dbReference type="GO" id="GO:0016853">
    <property type="term" value="F:isomerase activity"/>
    <property type="evidence" value="ECO:0007669"/>
    <property type="project" value="UniProtKB-KW"/>
</dbReference>